<dbReference type="RefSeq" id="WP_063477665.1">
    <property type="nucleotide sequence ID" value="NZ_JBCMWP010000019.1"/>
</dbReference>
<dbReference type="EMBL" id="LWMH01000001">
    <property type="protein sequence ID" value="KZS45169.1"/>
    <property type="molecule type" value="Genomic_DNA"/>
</dbReference>
<dbReference type="AlphaFoldDB" id="A0A163GV56"/>
<keyword evidence="1" id="KW-0472">Membrane</keyword>
<reference evidence="2" key="1">
    <citation type="journal article" date="2016" name="Genome Announc.">
        <title>Draft genomes of two strains of Paenibacillus glucanolyticus with capability to degrade lignocellulose.</title>
        <authorList>
            <person name="Mathews S.L."/>
            <person name="Pawlak J."/>
            <person name="Grunden A.M."/>
        </authorList>
    </citation>
    <scope>NUCLEOTIDE SEQUENCE [LARGE SCALE GENOMIC DNA]</scope>
    <source>
        <strain evidence="2">SLM1</strain>
    </source>
</reference>
<proteinExistence type="predicted"/>
<gene>
    <name evidence="2" type="ORF">AWU65_04085</name>
</gene>
<organism evidence="2 3">
    <name type="scientific">Paenibacillus glucanolyticus</name>
    <dbReference type="NCBI Taxonomy" id="59843"/>
    <lineage>
        <taxon>Bacteria</taxon>
        <taxon>Bacillati</taxon>
        <taxon>Bacillota</taxon>
        <taxon>Bacilli</taxon>
        <taxon>Bacillales</taxon>
        <taxon>Paenibacillaceae</taxon>
        <taxon>Paenibacillus</taxon>
    </lineage>
</organism>
<sequence>MKLKVAIVFYSLAVVYVIIAALALFTDIKIPPTFSGYVSVVALLVTGYDLSKASYDVVERKSKYKFSKRLAHGAEYFFLLIAITGSVYFILFFMKETDELLITKVTNYASFGSLGIVFLTYGMKTRTS</sequence>
<keyword evidence="1" id="KW-1133">Transmembrane helix</keyword>
<evidence type="ECO:0000313" key="3">
    <source>
        <dbReference type="Proteomes" id="UP000076796"/>
    </source>
</evidence>
<feature type="transmembrane region" description="Helical" evidence="1">
    <location>
        <begin position="76"/>
        <end position="93"/>
    </location>
</feature>
<comment type="caution">
    <text evidence="2">The sequence shown here is derived from an EMBL/GenBank/DDBJ whole genome shotgun (WGS) entry which is preliminary data.</text>
</comment>
<name>A0A163GV56_9BACL</name>
<protein>
    <submittedName>
        <fullName evidence="2">Uncharacterized protein</fullName>
    </submittedName>
</protein>
<dbReference type="Proteomes" id="UP000076796">
    <property type="component" value="Unassembled WGS sequence"/>
</dbReference>
<feature type="transmembrane region" description="Helical" evidence="1">
    <location>
        <begin position="105"/>
        <end position="123"/>
    </location>
</feature>
<feature type="transmembrane region" description="Helical" evidence="1">
    <location>
        <begin position="7"/>
        <end position="28"/>
    </location>
</feature>
<evidence type="ECO:0000313" key="2">
    <source>
        <dbReference type="EMBL" id="KZS45169.1"/>
    </source>
</evidence>
<evidence type="ECO:0000256" key="1">
    <source>
        <dbReference type="SAM" id="Phobius"/>
    </source>
</evidence>
<keyword evidence="1" id="KW-0812">Transmembrane</keyword>
<keyword evidence="3" id="KW-1185">Reference proteome</keyword>
<accession>A0A163GV56</accession>